<accession>X1BW97</accession>
<gene>
    <name evidence="1" type="ORF">S01H4_34161</name>
</gene>
<evidence type="ECO:0000313" key="1">
    <source>
        <dbReference type="EMBL" id="GAG85412.1"/>
    </source>
</evidence>
<feature type="non-terminal residue" evidence="1">
    <location>
        <position position="1"/>
    </location>
</feature>
<dbReference type="AlphaFoldDB" id="X1BW97"/>
<reference evidence="1" key="1">
    <citation type="journal article" date="2014" name="Front. Microbiol.">
        <title>High frequency of phylogenetically diverse reductive dehalogenase-homologous genes in deep subseafloor sedimentary metagenomes.</title>
        <authorList>
            <person name="Kawai M."/>
            <person name="Futagami T."/>
            <person name="Toyoda A."/>
            <person name="Takaki Y."/>
            <person name="Nishi S."/>
            <person name="Hori S."/>
            <person name="Arai W."/>
            <person name="Tsubouchi T."/>
            <person name="Morono Y."/>
            <person name="Uchiyama I."/>
            <person name="Ito T."/>
            <person name="Fujiyama A."/>
            <person name="Inagaki F."/>
            <person name="Takami H."/>
        </authorList>
    </citation>
    <scope>NUCLEOTIDE SEQUENCE</scope>
    <source>
        <strain evidence="1">Expedition CK06-06</strain>
    </source>
</reference>
<protein>
    <submittedName>
        <fullName evidence="1">Uncharacterized protein</fullName>
    </submittedName>
</protein>
<comment type="caution">
    <text evidence="1">The sequence shown here is derived from an EMBL/GenBank/DDBJ whole genome shotgun (WGS) entry which is preliminary data.</text>
</comment>
<sequence>NLVAPKKIVLCNVVINSEILYGLDLRECVKKRIKISPLDMIKSITMNLIISLFAIPLLLLKSFDSPKYQLEAVKWALKASNYYAFNDTKSLNAIIKRFVSLEKSDRNKRRAEKFYRKFLNLRKNPNLDLGFTLQSPLRIIKIHLLGIQRARR</sequence>
<name>X1BW97_9ZZZZ</name>
<proteinExistence type="predicted"/>
<dbReference type="EMBL" id="BART01018062">
    <property type="protein sequence ID" value="GAG85412.1"/>
    <property type="molecule type" value="Genomic_DNA"/>
</dbReference>
<organism evidence="1">
    <name type="scientific">marine sediment metagenome</name>
    <dbReference type="NCBI Taxonomy" id="412755"/>
    <lineage>
        <taxon>unclassified sequences</taxon>
        <taxon>metagenomes</taxon>
        <taxon>ecological metagenomes</taxon>
    </lineage>
</organism>